<dbReference type="PANTHER" id="PTHR42852">
    <property type="entry name" value="THIOL:DISULFIDE INTERCHANGE PROTEIN DSBE"/>
    <property type="match status" value="1"/>
</dbReference>
<dbReference type="Proteomes" id="UP000184231">
    <property type="component" value="Unassembled WGS sequence"/>
</dbReference>
<dbReference type="InterPro" id="IPR036249">
    <property type="entry name" value="Thioredoxin-like_sf"/>
</dbReference>
<dbReference type="AlphaFoldDB" id="A0A1M6ID64"/>
<dbReference type="Gene3D" id="3.40.30.10">
    <property type="entry name" value="Glutaredoxin"/>
    <property type="match status" value="1"/>
</dbReference>
<dbReference type="InterPro" id="IPR013740">
    <property type="entry name" value="Redoxin"/>
</dbReference>
<sequence length="231" mass="26964">MSGLKKGLPLTLSREKTSLNLDFKYLVKTPDYYQEFFSFGKRLNSMRVKGRTVLNIAIMAVILSFFVTPLGDYSKVMLNRIFSFSPTVAKEANRETIADYNWRLKDENWDFFNFKESEGRVVFVNFWRTWKLPSHAELESVQKLYDAYKGKVDFYIITNEEKEPVEKFMQERNFTFPVTYSVVGDSSPLSGSNTPRSYLIDKKGKIVIQKEGVADWDNARMYQLLNSLLEK</sequence>
<dbReference type="EMBL" id="FQYX01000017">
    <property type="protein sequence ID" value="SHJ32422.1"/>
    <property type="molecule type" value="Genomic_DNA"/>
</dbReference>
<dbReference type="GO" id="GO:0016853">
    <property type="term" value="F:isomerase activity"/>
    <property type="evidence" value="ECO:0007669"/>
    <property type="project" value="UniProtKB-KW"/>
</dbReference>
<organism evidence="3 4">
    <name type="scientific">Arenibacter nanhaiticus</name>
    <dbReference type="NCBI Taxonomy" id="558155"/>
    <lineage>
        <taxon>Bacteria</taxon>
        <taxon>Pseudomonadati</taxon>
        <taxon>Bacteroidota</taxon>
        <taxon>Flavobacteriia</taxon>
        <taxon>Flavobacteriales</taxon>
        <taxon>Flavobacteriaceae</taxon>
        <taxon>Arenibacter</taxon>
    </lineage>
</organism>
<name>A0A1M6ID64_9FLAO</name>
<evidence type="ECO:0000256" key="1">
    <source>
        <dbReference type="SAM" id="Phobius"/>
    </source>
</evidence>
<dbReference type="InterPro" id="IPR050553">
    <property type="entry name" value="Thioredoxin_ResA/DsbE_sf"/>
</dbReference>
<keyword evidence="4" id="KW-1185">Reference proteome</keyword>
<dbReference type="PROSITE" id="PS51352">
    <property type="entry name" value="THIOREDOXIN_2"/>
    <property type="match status" value="1"/>
</dbReference>
<gene>
    <name evidence="3" type="ORF">SAMN04487911_11742</name>
</gene>
<feature type="transmembrane region" description="Helical" evidence="1">
    <location>
        <begin position="52"/>
        <end position="71"/>
    </location>
</feature>
<proteinExistence type="predicted"/>
<keyword evidence="3" id="KW-0413">Isomerase</keyword>
<dbReference type="GO" id="GO:0016491">
    <property type="term" value="F:oxidoreductase activity"/>
    <property type="evidence" value="ECO:0007669"/>
    <property type="project" value="InterPro"/>
</dbReference>
<dbReference type="STRING" id="558155.SAMN04487911_11742"/>
<keyword evidence="1" id="KW-0472">Membrane</keyword>
<evidence type="ECO:0000313" key="3">
    <source>
        <dbReference type="EMBL" id="SHJ32422.1"/>
    </source>
</evidence>
<dbReference type="CDD" id="cd02966">
    <property type="entry name" value="TlpA_like_family"/>
    <property type="match status" value="1"/>
</dbReference>
<reference evidence="3 4" key="1">
    <citation type="submission" date="2016-11" db="EMBL/GenBank/DDBJ databases">
        <authorList>
            <person name="Jaros S."/>
            <person name="Januszkiewicz K."/>
            <person name="Wedrychowicz H."/>
        </authorList>
    </citation>
    <scope>NUCLEOTIDE SEQUENCE [LARGE SCALE GENOMIC DNA]</scope>
    <source>
        <strain evidence="3 4">CGMCC 1.8863</strain>
    </source>
</reference>
<dbReference type="PANTHER" id="PTHR42852:SF13">
    <property type="entry name" value="PROTEIN DIPZ"/>
    <property type="match status" value="1"/>
</dbReference>
<dbReference type="SUPFAM" id="SSF52833">
    <property type="entry name" value="Thioredoxin-like"/>
    <property type="match status" value="1"/>
</dbReference>
<accession>A0A1M6ID64</accession>
<evidence type="ECO:0000313" key="4">
    <source>
        <dbReference type="Proteomes" id="UP000184231"/>
    </source>
</evidence>
<dbReference type="Pfam" id="PF08534">
    <property type="entry name" value="Redoxin"/>
    <property type="match status" value="1"/>
</dbReference>
<keyword evidence="1" id="KW-0812">Transmembrane</keyword>
<protein>
    <submittedName>
        <fullName evidence="3">Thiol-disulfide isomerase or thioredoxin</fullName>
    </submittedName>
</protein>
<keyword evidence="1" id="KW-1133">Transmembrane helix</keyword>
<feature type="domain" description="Thioredoxin" evidence="2">
    <location>
        <begin position="86"/>
        <end position="230"/>
    </location>
</feature>
<dbReference type="InterPro" id="IPR013766">
    <property type="entry name" value="Thioredoxin_domain"/>
</dbReference>
<evidence type="ECO:0000259" key="2">
    <source>
        <dbReference type="PROSITE" id="PS51352"/>
    </source>
</evidence>